<dbReference type="HOGENOM" id="CLU_1183008_0_0_9"/>
<evidence type="ECO:0000313" key="1">
    <source>
        <dbReference type="EMBL" id="ACV58561.1"/>
    </source>
</evidence>
<gene>
    <name evidence="1" type="ordered locus">Aaci_1547</name>
</gene>
<dbReference type="Gene3D" id="1.10.530.10">
    <property type="match status" value="1"/>
</dbReference>
<dbReference type="AlphaFoldDB" id="C8WWT9"/>
<sequence length="234" mass="25190">MSYPLGMLAFSGATKPFRYTTSYEEEEQMNQTPSILPIGGGCSSPSSSPSCGLYSICDFVSEYEDWAFFAECMMTTPIPASLILAQWGIESGWGKGDICNCHNPANQGSSCGVGSTCSVSGYKELCFCSLLDGVTSYANLMDNGYPFVACTYWYYANQGNYNEGVKQAAIALGQGYSNVASCNTYIDYCGWSGTPSPSRPRTWAQLHYDDGNGPGSALYNTIQANSCLSSLNSR</sequence>
<dbReference type="EMBL" id="CP001727">
    <property type="protein sequence ID" value="ACV58561.1"/>
    <property type="molecule type" value="Genomic_DNA"/>
</dbReference>
<reference evidence="1 2" key="2">
    <citation type="journal article" date="2010" name="Stand. Genomic Sci.">
        <title>Complete genome sequence of Alicyclobacillus acidocaldarius type strain (104-IA).</title>
        <authorList>
            <person name="Mavromatis K."/>
            <person name="Sikorski J."/>
            <person name="Lapidus A."/>
            <person name="Glavina Del Rio T."/>
            <person name="Copeland A."/>
            <person name="Tice H."/>
            <person name="Cheng J.F."/>
            <person name="Lucas S."/>
            <person name="Chen F."/>
            <person name="Nolan M."/>
            <person name="Bruce D."/>
            <person name="Goodwin L."/>
            <person name="Pitluck S."/>
            <person name="Ivanova N."/>
            <person name="Ovchinnikova G."/>
            <person name="Pati A."/>
            <person name="Chen A."/>
            <person name="Palaniappan K."/>
            <person name="Land M."/>
            <person name="Hauser L."/>
            <person name="Chang Y.J."/>
            <person name="Jeffries C.D."/>
            <person name="Chain P."/>
            <person name="Meincke L."/>
            <person name="Sims D."/>
            <person name="Chertkov O."/>
            <person name="Han C."/>
            <person name="Brettin T."/>
            <person name="Detter J.C."/>
            <person name="Wahrenburg C."/>
            <person name="Rohde M."/>
            <person name="Pukall R."/>
            <person name="Goker M."/>
            <person name="Bristow J."/>
            <person name="Eisen J.A."/>
            <person name="Markowitz V."/>
            <person name="Hugenholtz P."/>
            <person name="Klenk H.P."/>
            <person name="Kyrpides N.C."/>
        </authorList>
    </citation>
    <scope>NUCLEOTIDE SEQUENCE [LARGE SCALE GENOMIC DNA]</scope>
    <source>
        <strain evidence="2">ATCC 27009 / DSM 446 / BCRC 14685 / JCM 5260 / KCTC 1825 / NBRC 15652 / NCIMB 11725 / NRRL B-14509 / 104-IA</strain>
    </source>
</reference>
<evidence type="ECO:0000313" key="2">
    <source>
        <dbReference type="Proteomes" id="UP000001917"/>
    </source>
</evidence>
<reference evidence="2" key="1">
    <citation type="submission" date="2009-09" db="EMBL/GenBank/DDBJ databases">
        <title>The complete chromosome of Alicyclobacillus acidocaldarius subsp. acidocaldarius DSM 446.</title>
        <authorList>
            <consortium name="US DOE Joint Genome Institute (JGI-PGF)"/>
            <person name="Lucas S."/>
            <person name="Copeland A."/>
            <person name="Lapidus A."/>
            <person name="Glavina del Rio T."/>
            <person name="Dalin E."/>
            <person name="Tice H."/>
            <person name="Bruce D."/>
            <person name="Goodwin L."/>
            <person name="Pitluck S."/>
            <person name="Kyrpides N."/>
            <person name="Mavromatis K."/>
            <person name="Ivanova N."/>
            <person name="Ovchinnikova G."/>
            <person name="Chertkov O."/>
            <person name="Sims D."/>
            <person name="Brettin T."/>
            <person name="Detter J.C."/>
            <person name="Han C."/>
            <person name="Larimer F."/>
            <person name="Land M."/>
            <person name="Hauser L."/>
            <person name="Markowitz V."/>
            <person name="Cheng J.-F."/>
            <person name="Hugenholtz P."/>
            <person name="Woyke T."/>
            <person name="Wu D."/>
            <person name="Pukall R."/>
            <person name="Klenk H.-P."/>
            <person name="Eisen J.A."/>
        </authorList>
    </citation>
    <scope>NUCLEOTIDE SEQUENCE [LARGE SCALE GENOMIC DNA]</scope>
    <source>
        <strain evidence="2">ATCC 27009 / DSM 446 / BCRC 14685 / JCM 5260 / KCTC 1825 / NBRC 15652 / NCIMB 11725 / NRRL B-14509 / 104-IA</strain>
    </source>
</reference>
<dbReference type="KEGG" id="aac:Aaci_1547"/>
<dbReference type="eggNOG" id="ENOG5033AJH">
    <property type="taxonomic scope" value="Bacteria"/>
</dbReference>
<accession>C8WWT9</accession>
<proteinExistence type="predicted"/>
<organism evidence="1 2">
    <name type="scientific">Alicyclobacillus acidocaldarius subsp. acidocaldarius (strain ATCC 27009 / DSM 446 / BCRC 14685 / JCM 5260 / KCTC 1825 / NBRC 15652 / NCIMB 11725 / NRRL B-14509 / 104-IA)</name>
    <name type="common">Bacillus acidocaldarius</name>
    <dbReference type="NCBI Taxonomy" id="521098"/>
    <lineage>
        <taxon>Bacteria</taxon>
        <taxon>Bacillati</taxon>
        <taxon>Bacillota</taxon>
        <taxon>Bacilli</taxon>
        <taxon>Bacillales</taxon>
        <taxon>Alicyclobacillaceae</taxon>
        <taxon>Alicyclobacillus</taxon>
    </lineage>
</organism>
<dbReference type="Proteomes" id="UP000001917">
    <property type="component" value="Chromosome"/>
</dbReference>
<keyword evidence="2" id="KW-1185">Reference proteome</keyword>
<name>C8WWT9_ALIAD</name>
<protein>
    <submittedName>
        <fullName evidence="1">Uncharacterized protein</fullName>
    </submittedName>
</protein>